<dbReference type="Proteomes" id="UP001604277">
    <property type="component" value="Unassembled WGS sequence"/>
</dbReference>
<dbReference type="Gene3D" id="1.10.8.430">
    <property type="entry name" value="Helical domain of apoptotic protease-activating factors"/>
    <property type="match status" value="1"/>
</dbReference>
<reference evidence="4" key="1">
    <citation type="submission" date="2024-07" db="EMBL/GenBank/DDBJ databases">
        <title>Two chromosome-level genome assemblies of Korean endemic species Abeliophyllum distichum and Forsythia ovata (Oleaceae).</title>
        <authorList>
            <person name="Jang H."/>
        </authorList>
    </citation>
    <scope>NUCLEOTIDE SEQUENCE [LARGE SCALE GENOMIC DNA]</scope>
</reference>
<dbReference type="InterPro" id="IPR027417">
    <property type="entry name" value="P-loop_NTPase"/>
</dbReference>
<accession>A0ABD1WYN6</accession>
<evidence type="ECO:0000256" key="1">
    <source>
        <dbReference type="ARBA" id="ARBA00022614"/>
    </source>
</evidence>
<dbReference type="InterPro" id="IPR002182">
    <property type="entry name" value="NB-ARC"/>
</dbReference>
<evidence type="ECO:0000259" key="2">
    <source>
        <dbReference type="Pfam" id="PF00931"/>
    </source>
</evidence>
<keyword evidence="4" id="KW-1185">Reference proteome</keyword>
<feature type="domain" description="NB-ARC" evidence="2">
    <location>
        <begin position="1"/>
        <end position="68"/>
    </location>
</feature>
<sequence length="121" mass="14124">MDDIWNVNAWDDMRRYFPDDKNHSRILFTTRYEGLASKASTHAIVNPLRFLTEDECWKLLQWKVFYKKPCPEELVGIGKDITIDCDGLPLAAVVIAAVLANLERKRWYGKKLPKIQFHTSK</sequence>
<evidence type="ECO:0000313" key="3">
    <source>
        <dbReference type="EMBL" id="KAL2553370.1"/>
    </source>
</evidence>
<dbReference type="InterPro" id="IPR044974">
    <property type="entry name" value="Disease_R_plants"/>
</dbReference>
<dbReference type="EMBL" id="JBFOLJ010000002">
    <property type="protein sequence ID" value="KAL2553370.1"/>
    <property type="molecule type" value="Genomic_DNA"/>
</dbReference>
<organism evidence="3 4">
    <name type="scientific">Forsythia ovata</name>
    <dbReference type="NCBI Taxonomy" id="205694"/>
    <lineage>
        <taxon>Eukaryota</taxon>
        <taxon>Viridiplantae</taxon>
        <taxon>Streptophyta</taxon>
        <taxon>Embryophyta</taxon>
        <taxon>Tracheophyta</taxon>
        <taxon>Spermatophyta</taxon>
        <taxon>Magnoliopsida</taxon>
        <taxon>eudicotyledons</taxon>
        <taxon>Gunneridae</taxon>
        <taxon>Pentapetalae</taxon>
        <taxon>asterids</taxon>
        <taxon>lamiids</taxon>
        <taxon>Lamiales</taxon>
        <taxon>Oleaceae</taxon>
        <taxon>Forsythieae</taxon>
        <taxon>Forsythia</taxon>
    </lineage>
</organism>
<dbReference type="PANTHER" id="PTHR23155">
    <property type="entry name" value="DISEASE RESISTANCE PROTEIN RP"/>
    <property type="match status" value="1"/>
</dbReference>
<dbReference type="InterPro" id="IPR042197">
    <property type="entry name" value="Apaf_helical"/>
</dbReference>
<dbReference type="Pfam" id="PF00931">
    <property type="entry name" value="NB-ARC"/>
    <property type="match status" value="1"/>
</dbReference>
<dbReference type="PANTHER" id="PTHR23155:SF1152">
    <property type="entry name" value="AAA+ ATPASE DOMAIN-CONTAINING PROTEIN"/>
    <property type="match status" value="1"/>
</dbReference>
<proteinExistence type="predicted"/>
<name>A0ABD1WYN6_9LAMI</name>
<comment type="caution">
    <text evidence="3">The sequence shown here is derived from an EMBL/GenBank/DDBJ whole genome shotgun (WGS) entry which is preliminary data.</text>
</comment>
<protein>
    <submittedName>
        <fullName evidence="3">Disease resistance protein RPP13</fullName>
    </submittedName>
</protein>
<evidence type="ECO:0000313" key="4">
    <source>
        <dbReference type="Proteomes" id="UP001604277"/>
    </source>
</evidence>
<dbReference type="SUPFAM" id="SSF52540">
    <property type="entry name" value="P-loop containing nucleoside triphosphate hydrolases"/>
    <property type="match status" value="1"/>
</dbReference>
<dbReference type="GO" id="GO:0005737">
    <property type="term" value="C:cytoplasm"/>
    <property type="evidence" value="ECO:0007669"/>
    <property type="project" value="UniProtKB-SubCell"/>
</dbReference>
<keyword evidence="1" id="KW-0433">Leucine-rich repeat</keyword>
<gene>
    <name evidence="3" type="ORF">Fot_06989</name>
</gene>
<dbReference type="AlphaFoldDB" id="A0ABD1WYN6"/>